<evidence type="ECO:0000259" key="14">
    <source>
        <dbReference type="Pfam" id="PF01494"/>
    </source>
</evidence>
<dbReference type="GO" id="GO:0031314">
    <property type="term" value="C:extrinsic component of mitochondrial inner membrane"/>
    <property type="evidence" value="ECO:0007669"/>
    <property type="project" value="UniProtKB-UniRule"/>
</dbReference>
<keyword evidence="13" id="KW-0812">Transmembrane</keyword>
<dbReference type="PANTHER" id="PTHR43876:SF7">
    <property type="entry name" value="UBIQUINONE BIOSYNTHESIS MONOOXYGENASE COQ6, MITOCHONDRIAL"/>
    <property type="match status" value="1"/>
</dbReference>
<organism evidence="15">
    <name type="scientific">Cuerna arida</name>
    <dbReference type="NCBI Taxonomy" id="1464854"/>
    <lineage>
        <taxon>Eukaryota</taxon>
        <taxon>Metazoa</taxon>
        <taxon>Ecdysozoa</taxon>
        <taxon>Arthropoda</taxon>
        <taxon>Hexapoda</taxon>
        <taxon>Insecta</taxon>
        <taxon>Pterygota</taxon>
        <taxon>Neoptera</taxon>
        <taxon>Paraneoptera</taxon>
        <taxon>Hemiptera</taxon>
        <taxon>Auchenorrhyncha</taxon>
        <taxon>Membracoidea</taxon>
        <taxon>Cicadellidae</taxon>
        <taxon>Cicadellinae</taxon>
        <taxon>Proconiini</taxon>
        <taxon>Cuerna</taxon>
    </lineage>
</organism>
<dbReference type="PANTHER" id="PTHR43876">
    <property type="entry name" value="UBIQUINONE BIOSYNTHESIS MONOOXYGENASE COQ6, MITOCHONDRIAL"/>
    <property type="match status" value="1"/>
</dbReference>
<dbReference type="GO" id="GO:0016712">
    <property type="term" value="F:oxidoreductase activity, acting on paired donors, with incorporation or reduction of molecular oxygen, reduced flavin or flavoprotein as one donor, and incorporation of one atom of oxygen"/>
    <property type="evidence" value="ECO:0007669"/>
    <property type="project" value="UniProtKB-UniRule"/>
</dbReference>
<keyword evidence="4 12" id="KW-0831">Ubiquinone biosynthesis</keyword>
<dbReference type="PRINTS" id="PR00420">
    <property type="entry name" value="RNGMNOXGNASE"/>
</dbReference>
<comment type="subcellular location">
    <subcellularLocation>
        <location evidence="12">Mitochondrion inner membrane</location>
        <topology evidence="12">Peripheral membrane protein</topology>
        <orientation evidence="12">Matrix side</orientation>
    </subcellularLocation>
</comment>
<feature type="domain" description="FAD-binding" evidence="14">
    <location>
        <begin position="328"/>
        <end position="371"/>
    </location>
</feature>
<dbReference type="InterPro" id="IPR000689">
    <property type="entry name" value="UbQ_mOase_COQ6"/>
</dbReference>
<feature type="domain" description="FAD-binding" evidence="14">
    <location>
        <begin position="21"/>
        <end position="199"/>
    </location>
</feature>
<keyword evidence="5 12" id="KW-0999">Mitochondrion inner membrane</keyword>
<keyword evidence="8 12" id="KW-0560">Oxidoreductase</keyword>
<dbReference type="InterPro" id="IPR051205">
    <property type="entry name" value="UbiH/COQ6_monooxygenase"/>
</dbReference>
<dbReference type="EMBL" id="GECZ01030618">
    <property type="protein sequence ID" value="JAS39151.1"/>
    <property type="molecule type" value="Transcribed_RNA"/>
</dbReference>
<comment type="subunit">
    <text evidence="12">Component of a multi-subunit COQ enzyme complex.</text>
</comment>
<evidence type="ECO:0000313" key="15">
    <source>
        <dbReference type="EMBL" id="JAS39151.1"/>
    </source>
</evidence>
<keyword evidence="7" id="KW-0809">Transit peptide</keyword>
<name>A0A1B6EMM7_9HEMI</name>
<evidence type="ECO:0000256" key="2">
    <source>
        <dbReference type="ARBA" id="ARBA00005349"/>
    </source>
</evidence>
<evidence type="ECO:0000256" key="10">
    <source>
        <dbReference type="ARBA" id="ARBA00023128"/>
    </source>
</evidence>
<dbReference type="InterPro" id="IPR036188">
    <property type="entry name" value="FAD/NAD-bd_sf"/>
</dbReference>
<dbReference type="FunFam" id="3.50.50.60:FF:000086">
    <property type="entry name" value="Ubiquinone biosynthesis monooxygenase COQ6, mitochondrial"/>
    <property type="match status" value="1"/>
</dbReference>
<comment type="pathway">
    <text evidence="12">Cofactor biosynthesis; ubiquinone biosynthesis.</text>
</comment>
<keyword evidence="11 12" id="KW-0472">Membrane</keyword>
<protein>
    <recommendedName>
        <fullName evidence="12">Ubiquinone biosynthesis monooxygenase COQ6, mitochondrial</fullName>
        <ecNumber evidence="12">1.14.15.45</ecNumber>
    </recommendedName>
    <alternativeName>
        <fullName evidence="12">2-methoxy-6-polyprenolphenol 4-hydroxylase</fullName>
        <ecNumber evidence="12">1.14.15.46</ecNumber>
    </alternativeName>
</protein>
<evidence type="ECO:0000256" key="12">
    <source>
        <dbReference type="HAMAP-Rule" id="MF_03193"/>
    </source>
</evidence>
<sequence length="443" mass="47988">MKMTSLVRHLSSIAHMKKHFDVIVSGGGMIGTALTCLLAQTPMFSGLKILLLEPSQPKQWTLSPSYSNRVSSINDATKRLMESLGAWEHITNTRFKPVMNMKVWDCSGAKIEFENGLNPVAYIVENDILIDAVEKRLKAATNVTVMNGLRVEQYKLPKELNEQVELQISDGSTISCNLLIGADGANSQVRKTMGVQYLSWAYGQTAVVATLQLAQGSQNSTAWQRFLSTGPVALLPLTDDLCSLVWSTSSQEAKTLLKLPNDSFVDALNDALWREPVRSEAVNAISSVTRKLLGLVDSQNSASLPQPPNVAAVVEGSRAAFPLGFGHATSYVAPCVALVGDSAHKIHPLAGQGVNLGYGDIACLVEQLTRAVHLGRHIGDLTTLREYQRLRQRHNVPMMAAVDVMARVYSSQNPALMAAGNIALQMANTVQPIKALMMSRAAA</sequence>
<feature type="transmembrane region" description="Helical" evidence="13">
    <location>
        <begin position="20"/>
        <end position="40"/>
    </location>
</feature>
<evidence type="ECO:0000256" key="1">
    <source>
        <dbReference type="ARBA" id="ARBA00001974"/>
    </source>
</evidence>
<evidence type="ECO:0000256" key="8">
    <source>
        <dbReference type="ARBA" id="ARBA00023002"/>
    </source>
</evidence>
<dbReference type="InterPro" id="IPR010971">
    <property type="entry name" value="UbiH/COQ6"/>
</dbReference>
<comment type="catalytic activity">
    <reaction evidence="12">
        <text>a 2-methoxy-6-(all-trans-polyprenyl)phenol + 2 reduced [2Fe-2S]-[ferredoxin] + O2 + 2 H(+) = a 2-methoxy-6-(all-trans-polyprenyl)benzene-1,4-diol + 2 oxidized [2Fe-2S]-[ferredoxin] + H2O</text>
        <dbReference type="Rhea" id="RHEA:81183"/>
        <dbReference type="Rhea" id="RHEA-COMP:9551"/>
        <dbReference type="Rhea" id="RHEA-COMP:10000"/>
        <dbReference type="Rhea" id="RHEA-COMP:10001"/>
        <dbReference type="Rhea" id="RHEA-COMP:10858"/>
        <dbReference type="ChEBI" id="CHEBI:15377"/>
        <dbReference type="ChEBI" id="CHEBI:15378"/>
        <dbReference type="ChEBI" id="CHEBI:15379"/>
        <dbReference type="ChEBI" id="CHEBI:33737"/>
        <dbReference type="ChEBI" id="CHEBI:33738"/>
        <dbReference type="ChEBI" id="CHEBI:62731"/>
        <dbReference type="ChEBI" id="CHEBI:84166"/>
        <dbReference type="EC" id="1.14.15.46"/>
    </reaction>
</comment>
<dbReference type="InterPro" id="IPR002938">
    <property type="entry name" value="FAD-bd"/>
</dbReference>
<comment type="function">
    <text evidence="12">FAD-dependent monooxygenase required for two non-consecutive steps during ubiquinone biosynthesis. Required for the C5-ring hydroxylation during ubiquinone biosynthesis by catalyzing the hydroxylation of 4-hydroxy-3-(all-trans-polyprenyl)benzoic acid to 3,4-dihydroxy-5-(all-trans-polyprenyl)benzoic acid. Also acts downstream of coq4, for the C1-hydroxylation during ubiquinone biosynthesis by catalyzing the hydroxylation of 2-methoxy-6-(all-trans-polyprenyl)phenol to 2-methoxy-6-(all-trans-polyprenyl)benzene-1,4-diol. The electrons required for the hydroxylation reaction are funneled indirectly to coq6 from NADPH via a ferredoxin/ferredoxin reductase system.</text>
</comment>
<dbReference type="Pfam" id="PF01494">
    <property type="entry name" value="FAD_binding_3"/>
    <property type="match status" value="2"/>
</dbReference>
<dbReference type="EC" id="1.14.15.45" evidence="12"/>
<comment type="similarity">
    <text evidence="2 12">Belongs to the UbiH/COQ6 family.</text>
</comment>
<keyword evidence="3 12" id="KW-0285">Flavoprotein</keyword>
<dbReference type="EC" id="1.14.15.46" evidence="12"/>
<keyword evidence="10 12" id="KW-0496">Mitochondrion</keyword>
<keyword evidence="6 12" id="KW-0274">FAD</keyword>
<dbReference type="GO" id="GO:0106364">
    <property type="term" value="F:4-hydroxy-3-all-trans-polyprenylbenzoate oxygenase activity"/>
    <property type="evidence" value="ECO:0007669"/>
    <property type="project" value="UniProtKB-EC"/>
</dbReference>
<dbReference type="GO" id="GO:0120538">
    <property type="term" value="F:2-methoxy-6-polyprenolphenol 4-hydroxylase activity"/>
    <property type="evidence" value="ECO:0007669"/>
    <property type="project" value="UniProtKB-EC"/>
</dbReference>
<reference evidence="15" key="1">
    <citation type="submission" date="2015-11" db="EMBL/GenBank/DDBJ databases">
        <title>De novo transcriptome assembly of four potential Pierce s Disease insect vectors from Arizona vineyards.</title>
        <authorList>
            <person name="Tassone E.E."/>
        </authorList>
    </citation>
    <scope>NUCLEOTIDE SEQUENCE</scope>
</reference>
<dbReference type="NCBIfam" id="TIGR01988">
    <property type="entry name" value="Ubi-OHases"/>
    <property type="match status" value="1"/>
</dbReference>
<comment type="catalytic activity">
    <reaction evidence="12">
        <text>a 4-hydroxy-3-(all-trans-polyprenyl)benzoate + 2 reduced [2Fe-2S]-[ferredoxin] + O2 + 2 H(+) = a 3,4-dihydroxy-5-(all-trans-polyprenyl)benzoate + 2 oxidized [2Fe-2S]-[ferredoxin] + H2O</text>
        <dbReference type="Rhea" id="RHEA:81195"/>
        <dbReference type="Rhea" id="RHEA-COMP:9514"/>
        <dbReference type="Rhea" id="RHEA-COMP:10000"/>
        <dbReference type="Rhea" id="RHEA-COMP:10001"/>
        <dbReference type="Rhea" id="RHEA-COMP:10930"/>
        <dbReference type="ChEBI" id="CHEBI:15377"/>
        <dbReference type="ChEBI" id="CHEBI:15378"/>
        <dbReference type="ChEBI" id="CHEBI:15379"/>
        <dbReference type="ChEBI" id="CHEBI:33737"/>
        <dbReference type="ChEBI" id="CHEBI:33738"/>
        <dbReference type="ChEBI" id="CHEBI:64694"/>
        <dbReference type="ChEBI" id="CHEBI:78396"/>
        <dbReference type="EC" id="1.14.15.45"/>
    </reaction>
</comment>
<evidence type="ECO:0000256" key="6">
    <source>
        <dbReference type="ARBA" id="ARBA00022827"/>
    </source>
</evidence>
<dbReference type="HAMAP" id="MF_03193">
    <property type="entry name" value="COQ6_monooxygenase"/>
    <property type="match status" value="1"/>
</dbReference>
<proteinExistence type="inferred from homology"/>
<evidence type="ECO:0000256" key="9">
    <source>
        <dbReference type="ARBA" id="ARBA00023033"/>
    </source>
</evidence>
<evidence type="ECO:0000256" key="5">
    <source>
        <dbReference type="ARBA" id="ARBA00022792"/>
    </source>
</evidence>
<keyword evidence="9 12" id="KW-0503">Monooxygenase</keyword>
<evidence type="ECO:0000256" key="11">
    <source>
        <dbReference type="ARBA" id="ARBA00023136"/>
    </source>
</evidence>
<evidence type="ECO:0000256" key="7">
    <source>
        <dbReference type="ARBA" id="ARBA00022946"/>
    </source>
</evidence>
<dbReference type="PROSITE" id="PS01304">
    <property type="entry name" value="UBIH"/>
    <property type="match status" value="1"/>
</dbReference>
<dbReference type="Gene3D" id="3.50.50.60">
    <property type="entry name" value="FAD/NAD(P)-binding domain"/>
    <property type="match status" value="2"/>
</dbReference>
<dbReference type="FunFam" id="3.50.50.60:FF:000021">
    <property type="entry name" value="Ubiquinone biosynthesis monooxygenase COQ6"/>
    <property type="match status" value="1"/>
</dbReference>
<evidence type="ECO:0000256" key="13">
    <source>
        <dbReference type="SAM" id="Phobius"/>
    </source>
</evidence>
<comment type="cofactor">
    <cofactor evidence="1 12">
        <name>FAD</name>
        <dbReference type="ChEBI" id="CHEBI:57692"/>
    </cofactor>
</comment>
<accession>A0A1B6EMM7</accession>
<gene>
    <name evidence="12" type="primary">coq6</name>
    <name evidence="15" type="ORF">g.17006</name>
</gene>
<dbReference type="GO" id="GO:0071949">
    <property type="term" value="F:FAD binding"/>
    <property type="evidence" value="ECO:0007669"/>
    <property type="project" value="InterPro"/>
</dbReference>
<dbReference type="AlphaFoldDB" id="A0A1B6EMM7"/>
<dbReference type="InterPro" id="IPR018168">
    <property type="entry name" value="Ubi_Hdrlase_CS"/>
</dbReference>
<evidence type="ECO:0000256" key="3">
    <source>
        <dbReference type="ARBA" id="ARBA00022630"/>
    </source>
</evidence>
<evidence type="ECO:0000256" key="4">
    <source>
        <dbReference type="ARBA" id="ARBA00022688"/>
    </source>
</evidence>
<dbReference type="UniPathway" id="UPA00232"/>
<keyword evidence="13" id="KW-1133">Transmembrane helix</keyword>
<dbReference type="SUPFAM" id="SSF51905">
    <property type="entry name" value="FAD/NAD(P)-binding domain"/>
    <property type="match status" value="1"/>
</dbReference>